<dbReference type="GO" id="GO:0005975">
    <property type="term" value="P:carbohydrate metabolic process"/>
    <property type="evidence" value="ECO:0007669"/>
    <property type="project" value="InterPro"/>
</dbReference>
<accession>A0A096ABT8</accession>
<dbReference type="RefSeq" id="WP_036866448.1">
    <property type="nucleotide sequence ID" value="NZ_JRNS01000501.1"/>
</dbReference>
<evidence type="ECO:0008006" key="5">
    <source>
        <dbReference type="Google" id="ProtNLM"/>
    </source>
</evidence>
<dbReference type="PANTHER" id="PTHR11927">
    <property type="entry name" value="GALACTOSIDE 2-L-FUCOSYLTRANSFERASE"/>
    <property type="match status" value="1"/>
</dbReference>
<dbReference type="EMBL" id="JRNS01000501">
    <property type="protein sequence ID" value="KGF44011.1"/>
    <property type="molecule type" value="Genomic_DNA"/>
</dbReference>
<dbReference type="GO" id="GO:0008107">
    <property type="term" value="F:galactoside 2-alpha-L-fucosyltransferase activity"/>
    <property type="evidence" value="ECO:0007669"/>
    <property type="project" value="InterPro"/>
</dbReference>
<dbReference type="Proteomes" id="UP000029578">
    <property type="component" value="Unassembled WGS sequence"/>
</dbReference>
<sequence length="284" mass="33788">MFKFKVICDAPGQTCNRLWSYLDTVSWAIKNGGKVYVINWDVDIKYFPNLLKSRYCSFPFYSQIFFKLFGEERWKRICGILSLNSLARKFRKTNIAEYLGFLNGWDLRENHKYYPHVNKSVLQEIFSPNQNIIQDVSFELKKYKSEGYFIVGVHMRGGDYRHWENGQYFFEKEEYRNFMSQIKVLFAKEKVCFFISTNEKYDKSYFDEFTLCELNKNTTAIHDLYALSQCDRIIGPHSSFSRWASFIGDVPLCYIEHGGEILSDSDFSLIKDFYHFQNGKRIRI</sequence>
<evidence type="ECO:0000256" key="2">
    <source>
        <dbReference type="ARBA" id="ARBA00022679"/>
    </source>
</evidence>
<evidence type="ECO:0000256" key="1">
    <source>
        <dbReference type="ARBA" id="ARBA00022676"/>
    </source>
</evidence>
<organism evidence="3 4">
    <name type="scientific">Prevotella melaninogenica DNF00666</name>
    <dbReference type="NCBI Taxonomy" id="1401073"/>
    <lineage>
        <taxon>Bacteria</taxon>
        <taxon>Pseudomonadati</taxon>
        <taxon>Bacteroidota</taxon>
        <taxon>Bacteroidia</taxon>
        <taxon>Bacteroidales</taxon>
        <taxon>Prevotellaceae</taxon>
        <taxon>Prevotella</taxon>
    </lineage>
</organism>
<dbReference type="InterPro" id="IPR002516">
    <property type="entry name" value="Glyco_trans_11"/>
</dbReference>
<keyword evidence="2" id="KW-0808">Transferase</keyword>
<name>A0A096ABT8_9BACT</name>
<dbReference type="AlphaFoldDB" id="A0A096ABT8"/>
<comment type="caution">
    <text evidence="3">The sequence shown here is derived from an EMBL/GenBank/DDBJ whole genome shotgun (WGS) entry which is preliminary data.</text>
</comment>
<gene>
    <name evidence="3" type="ORF">HMPREF0661_10985</name>
</gene>
<evidence type="ECO:0000313" key="3">
    <source>
        <dbReference type="EMBL" id="KGF44011.1"/>
    </source>
</evidence>
<keyword evidence="1" id="KW-0328">Glycosyltransferase</keyword>
<dbReference type="PANTHER" id="PTHR11927:SF9">
    <property type="entry name" value="L-FUCOSYLTRANSFERASE"/>
    <property type="match status" value="1"/>
</dbReference>
<protein>
    <recommendedName>
        <fullName evidence="5">Glycosyl transferase family 11</fullName>
    </recommendedName>
</protein>
<dbReference type="GO" id="GO:0016020">
    <property type="term" value="C:membrane"/>
    <property type="evidence" value="ECO:0007669"/>
    <property type="project" value="InterPro"/>
</dbReference>
<proteinExistence type="predicted"/>
<dbReference type="Gene3D" id="3.40.50.11350">
    <property type="match status" value="1"/>
</dbReference>
<evidence type="ECO:0000313" key="4">
    <source>
        <dbReference type="Proteomes" id="UP000029578"/>
    </source>
</evidence>
<reference evidence="3 4" key="1">
    <citation type="submission" date="2014-07" db="EMBL/GenBank/DDBJ databases">
        <authorList>
            <person name="McCorrison J."/>
            <person name="Sanka R."/>
            <person name="Torralba M."/>
            <person name="Gillis M."/>
            <person name="Haft D.H."/>
            <person name="Methe B."/>
            <person name="Sutton G."/>
            <person name="Nelson K.E."/>
        </authorList>
    </citation>
    <scope>NUCLEOTIDE SEQUENCE [LARGE SCALE GENOMIC DNA]</scope>
    <source>
        <strain evidence="3 4">DNF00666</strain>
    </source>
</reference>